<dbReference type="AlphaFoldDB" id="A0A078G124"/>
<dbReference type="EMBL" id="LK032092">
    <property type="protein sequence ID" value="CDY19159.1"/>
    <property type="molecule type" value="Genomic_DNA"/>
</dbReference>
<sequence length="463" mass="51031">MAQSNWEADKMIKLWSRCSSFKGMAINCKSLGFFCRVYLFVILSPSNSQPSTPVDGVAIAGNMQHVNNMPKGPMMYGSDGISGLASSANQLLYVGALEDNVESFLSQDDGDGGSIFSTLKRNPSEHAETSKGFSFSEVSYIRRSASKVICCSFSSDGNLLASAGHDKKVFIWNMETLHTESTPKEHGQNTTQLATSSFDKTIKIWDASDPGYFRRTISSHTAPVMSLDFHPNKTEIFCSCDGNNDIRFWNINASNYIRASKTSSSSTQVRFQPISGKFLAAASDYTISLVDVEKDIRVHLLKGHSSNVNSVCWNTSGELLASVSENSVKLWSPSSGDCIHELSSSGNKFHSCVFHPSYPNLLVIGGYESLELWNTKENKCMTIPAHECVISALAQSPLTGMMASASHDKSVKIWKKKFLRSSRKKCKKEKQSWGLFFSLILCLVFTSISCLMGLFASKKQRDL</sequence>
<reference evidence="5" key="3">
    <citation type="submission" date="2021-01" db="EMBL/GenBank/DDBJ databases">
        <authorList>
            <consortium name="Genoscope - CEA"/>
            <person name="William W."/>
        </authorList>
    </citation>
    <scope>NUCLEOTIDE SEQUENCE</scope>
</reference>
<keyword evidence="4" id="KW-0812">Transmembrane</keyword>
<organism evidence="6 7">
    <name type="scientific">Brassica napus</name>
    <name type="common">Rape</name>
    <dbReference type="NCBI Taxonomy" id="3708"/>
    <lineage>
        <taxon>Eukaryota</taxon>
        <taxon>Viridiplantae</taxon>
        <taxon>Streptophyta</taxon>
        <taxon>Embryophyta</taxon>
        <taxon>Tracheophyta</taxon>
        <taxon>Spermatophyta</taxon>
        <taxon>Magnoliopsida</taxon>
        <taxon>eudicotyledons</taxon>
        <taxon>Gunneridae</taxon>
        <taxon>Pentapetalae</taxon>
        <taxon>rosids</taxon>
        <taxon>malvids</taxon>
        <taxon>Brassicales</taxon>
        <taxon>Brassicaceae</taxon>
        <taxon>Brassiceae</taxon>
        <taxon>Brassica</taxon>
    </lineage>
</organism>
<dbReference type="PROSITE" id="PS50082">
    <property type="entry name" value="WD_REPEATS_2"/>
    <property type="match status" value="5"/>
</dbReference>
<evidence type="ECO:0000256" key="3">
    <source>
        <dbReference type="PROSITE-ProRule" id="PRU00221"/>
    </source>
</evidence>
<dbReference type="SUPFAM" id="SSF50978">
    <property type="entry name" value="WD40 repeat-like"/>
    <property type="match status" value="1"/>
</dbReference>
<keyword evidence="4" id="KW-1133">Transmembrane helix</keyword>
<dbReference type="PANTHER" id="PTHR44376:SF9">
    <property type="entry name" value="TRANSCRIPTIONAL COREPRESSOR LEUNIG_HOMOLOG"/>
    <property type="match status" value="1"/>
</dbReference>
<keyword evidence="7" id="KW-1185">Reference proteome</keyword>
<dbReference type="OMA" id="MAINCKS"/>
<dbReference type="PROSITE" id="PS00678">
    <property type="entry name" value="WD_REPEATS_1"/>
    <property type="match status" value="1"/>
</dbReference>
<dbReference type="InterPro" id="IPR020472">
    <property type="entry name" value="WD40_PAC1"/>
</dbReference>
<dbReference type="Pfam" id="PF00400">
    <property type="entry name" value="WD40"/>
    <property type="match status" value="5"/>
</dbReference>
<dbReference type="InterPro" id="IPR036322">
    <property type="entry name" value="WD40_repeat_dom_sf"/>
</dbReference>
<dbReference type="PROSITE" id="PS50294">
    <property type="entry name" value="WD_REPEATS_REGION"/>
    <property type="match status" value="2"/>
</dbReference>
<keyword evidence="4" id="KW-0472">Membrane</keyword>
<dbReference type="PANTHER" id="PTHR44376">
    <property type="entry name" value="TRANSCRIPTIONAL REGULATOR OF FILAMENTOUS GROWTH FLO8"/>
    <property type="match status" value="1"/>
</dbReference>
<dbReference type="InterPro" id="IPR044716">
    <property type="entry name" value="LEUNIG-like"/>
</dbReference>
<dbReference type="Proteomes" id="UP001295469">
    <property type="component" value="Chromosome A04"/>
</dbReference>
<dbReference type="InterPro" id="IPR015943">
    <property type="entry name" value="WD40/YVTN_repeat-like_dom_sf"/>
</dbReference>
<feature type="transmembrane region" description="Helical" evidence="4">
    <location>
        <begin position="433"/>
        <end position="456"/>
    </location>
</feature>
<evidence type="ECO:0000313" key="6">
    <source>
        <dbReference type="EMBL" id="CDY19159.1"/>
    </source>
</evidence>
<dbReference type="PaxDb" id="3708-A0A078G124"/>
<proteinExistence type="predicted"/>
<keyword evidence="1 3" id="KW-0853">WD repeat</keyword>
<feature type="repeat" description="WD" evidence="3">
    <location>
        <begin position="383"/>
        <end position="415"/>
    </location>
</feature>
<dbReference type="SMART" id="SM00320">
    <property type="entry name" value="WD40"/>
    <property type="match status" value="7"/>
</dbReference>
<dbReference type="GO" id="GO:0003714">
    <property type="term" value="F:transcription corepressor activity"/>
    <property type="evidence" value="ECO:0007669"/>
    <property type="project" value="InterPro"/>
</dbReference>
<dbReference type="STRING" id="3708.A0A078G124"/>
<accession>A0A078G124</accession>
<keyword evidence="2" id="KW-0677">Repeat</keyword>
<evidence type="ECO:0000313" key="5">
    <source>
        <dbReference type="EMBL" id="CAF2288505.1"/>
    </source>
</evidence>
<reference evidence="6" key="2">
    <citation type="submission" date="2014-06" db="EMBL/GenBank/DDBJ databases">
        <authorList>
            <person name="Genoscope - CEA"/>
        </authorList>
    </citation>
    <scope>NUCLEOTIDE SEQUENCE</scope>
</reference>
<feature type="repeat" description="WD" evidence="3">
    <location>
        <begin position="141"/>
        <end position="182"/>
    </location>
</feature>
<dbReference type="Gene3D" id="2.130.10.10">
    <property type="entry name" value="YVTN repeat-like/Quinoprotein amine dehydrogenase"/>
    <property type="match status" value="3"/>
</dbReference>
<evidence type="ECO:0000256" key="4">
    <source>
        <dbReference type="SAM" id="Phobius"/>
    </source>
</evidence>
<protein>
    <submittedName>
        <fullName evidence="5">(rape) hypothetical protein</fullName>
    </submittedName>
    <submittedName>
        <fullName evidence="6">BnaA04g18990D protein</fullName>
    </submittedName>
</protein>
<dbReference type="PRINTS" id="PR00320">
    <property type="entry name" value="GPROTEINBRPT"/>
</dbReference>
<dbReference type="Gramene" id="CDY19159">
    <property type="protein sequence ID" value="CDY19159"/>
    <property type="gene ID" value="GSBRNA2T00006447001"/>
</dbReference>
<dbReference type="InterPro" id="IPR019775">
    <property type="entry name" value="WD40_repeat_CS"/>
</dbReference>
<reference evidence="6 7" key="1">
    <citation type="journal article" date="2014" name="Science">
        <title>Plant genetics. Early allopolyploid evolution in the post-Neolithic Brassica napus oilseed genome.</title>
        <authorList>
            <person name="Chalhoub B."/>
            <person name="Denoeud F."/>
            <person name="Liu S."/>
            <person name="Parkin I.A."/>
            <person name="Tang H."/>
            <person name="Wang X."/>
            <person name="Chiquet J."/>
            <person name="Belcram H."/>
            <person name="Tong C."/>
            <person name="Samans B."/>
            <person name="Correa M."/>
            <person name="Da Silva C."/>
            <person name="Just J."/>
            <person name="Falentin C."/>
            <person name="Koh C.S."/>
            <person name="Le Clainche I."/>
            <person name="Bernard M."/>
            <person name="Bento P."/>
            <person name="Noel B."/>
            <person name="Labadie K."/>
            <person name="Alberti A."/>
            <person name="Charles M."/>
            <person name="Arnaud D."/>
            <person name="Guo H."/>
            <person name="Daviaud C."/>
            <person name="Alamery S."/>
            <person name="Jabbari K."/>
            <person name="Zhao M."/>
            <person name="Edger P.P."/>
            <person name="Chelaifa H."/>
            <person name="Tack D."/>
            <person name="Lassalle G."/>
            <person name="Mestiri I."/>
            <person name="Schnel N."/>
            <person name="Le Paslier M.C."/>
            <person name="Fan G."/>
            <person name="Renault V."/>
            <person name="Bayer P.E."/>
            <person name="Golicz A.A."/>
            <person name="Manoli S."/>
            <person name="Lee T.H."/>
            <person name="Thi V.H."/>
            <person name="Chalabi S."/>
            <person name="Hu Q."/>
            <person name="Fan C."/>
            <person name="Tollenaere R."/>
            <person name="Lu Y."/>
            <person name="Battail C."/>
            <person name="Shen J."/>
            <person name="Sidebottom C.H."/>
            <person name="Wang X."/>
            <person name="Canaguier A."/>
            <person name="Chauveau A."/>
            <person name="Berard A."/>
            <person name="Deniot G."/>
            <person name="Guan M."/>
            <person name="Liu Z."/>
            <person name="Sun F."/>
            <person name="Lim Y.P."/>
            <person name="Lyons E."/>
            <person name="Town C.D."/>
            <person name="Bancroft I."/>
            <person name="Wang X."/>
            <person name="Meng J."/>
            <person name="Ma J."/>
            <person name="Pires J.C."/>
            <person name="King G.J."/>
            <person name="Brunel D."/>
            <person name="Delourme R."/>
            <person name="Renard M."/>
            <person name="Aury J.M."/>
            <person name="Adams K.L."/>
            <person name="Batley J."/>
            <person name="Snowdon R.J."/>
            <person name="Tost J."/>
            <person name="Edwards D."/>
            <person name="Zhou Y."/>
            <person name="Hua W."/>
            <person name="Sharpe A.G."/>
            <person name="Paterson A.H."/>
            <person name="Guan C."/>
            <person name="Wincker P."/>
        </authorList>
    </citation>
    <scope>NUCLEOTIDE SEQUENCE [LARGE SCALE GENOMIC DNA]</scope>
    <source>
        <strain evidence="7">cv. Darmor-bzh</strain>
    </source>
</reference>
<feature type="repeat" description="WD" evidence="3">
    <location>
        <begin position="301"/>
        <end position="341"/>
    </location>
</feature>
<gene>
    <name evidence="6" type="primary">BnaA04g18990D</name>
    <name evidence="5" type="ORF">DARMORV10_A04P25240.1</name>
    <name evidence="6" type="ORF">GSBRNA2T00006447001</name>
</gene>
<evidence type="ECO:0000256" key="1">
    <source>
        <dbReference type="ARBA" id="ARBA00022574"/>
    </source>
</evidence>
<dbReference type="InterPro" id="IPR001680">
    <property type="entry name" value="WD40_rpt"/>
</dbReference>
<evidence type="ECO:0000313" key="7">
    <source>
        <dbReference type="Proteomes" id="UP000028999"/>
    </source>
</evidence>
<dbReference type="Proteomes" id="UP000028999">
    <property type="component" value="Unassembled WGS sequence"/>
</dbReference>
<name>A0A078G124_BRANA</name>
<dbReference type="EMBL" id="HG994358">
    <property type="protein sequence ID" value="CAF2288505.1"/>
    <property type="molecule type" value="Genomic_DNA"/>
</dbReference>
<dbReference type="CDD" id="cd00200">
    <property type="entry name" value="WD40"/>
    <property type="match status" value="1"/>
</dbReference>
<feature type="repeat" description="WD" evidence="3">
    <location>
        <begin position="193"/>
        <end position="206"/>
    </location>
</feature>
<evidence type="ECO:0000256" key="2">
    <source>
        <dbReference type="ARBA" id="ARBA00022737"/>
    </source>
</evidence>
<feature type="repeat" description="WD" evidence="3">
    <location>
        <begin position="217"/>
        <end position="259"/>
    </location>
</feature>